<dbReference type="AlphaFoldDB" id="A0A1G8J0E4"/>
<sequence length="95" mass="11055">MHSLLLDEVLPVFISQLCERYNVAPNMLVLALLRNLKLEIIVEGVETWEQAMWLSEYPDVSMQGFYFRRPVAALQQALQNVRVCADPPLRRANRR</sequence>
<dbReference type="InterPro" id="IPR035919">
    <property type="entry name" value="EAL_sf"/>
</dbReference>
<gene>
    <name evidence="2" type="ORF">SAMN05216466_11985</name>
</gene>
<reference evidence="2 3" key="1">
    <citation type="submission" date="2016-10" db="EMBL/GenBank/DDBJ databases">
        <authorList>
            <person name="de Groot N.N."/>
        </authorList>
    </citation>
    <scope>NUCLEOTIDE SEQUENCE [LARGE SCALE GENOMIC DNA]</scope>
    <source>
        <strain evidence="2 3">LMG 2247</strain>
    </source>
</reference>
<dbReference type="EMBL" id="FNCJ01000019">
    <property type="protein sequence ID" value="SDI24542.1"/>
    <property type="molecule type" value="Genomic_DNA"/>
</dbReference>
<dbReference type="SUPFAM" id="SSF141868">
    <property type="entry name" value="EAL domain-like"/>
    <property type="match status" value="1"/>
</dbReference>
<dbReference type="RefSeq" id="WP_090691442.1">
    <property type="nucleotide sequence ID" value="NZ_CADERL010000008.1"/>
</dbReference>
<organism evidence="2 3">
    <name type="scientific">Paraburkholderia phenazinium</name>
    <dbReference type="NCBI Taxonomy" id="60549"/>
    <lineage>
        <taxon>Bacteria</taxon>
        <taxon>Pseudomonadati</taxon>
        <taxon>Pseudomonadota</taxon>
        <taxon>Betaproteobacteria</taxon>
        <taxon>Burkholderiales</taxon>
        <taxon>Burkholderiaceae</taxon>
        <taxon>Paraburkholderia</taxon>
    </lineage>
</organism>
<name>A0A1G8J0E4_9BURK</name>
<accession>A0A1G8J0E4</accession>
<protein>
    <submittedName>
        <fullName evidence="2">EAL domain-containing protein</fullName>
    </submittedName>
</protein>
<evidence type="ECO:0000313" key="3">
    <source>
        <dbReference type="Proteomes" id="UP000199706"/>
    </source>
</evidence>
<feature type="domain" description="EAL" evidence="1">
    <location>
        <begin position="1"/>
        <end position="84"/>
    </location>
</feature>
<dbReference type="Gene3D" id="3.20.20.450">
    <property type="entry name" value="EAL domain"/>
    <property type="match status" value="1"/>
</dbReference>
<evidence type="ECO:0000313" key="2">
    <source>
        <dbReference type="EMBL" id="SDI24542.1"/>
    </source>
</evidence>
<dbReference type="OrthoDB" id="9813903at2"/>
<evidence type="ECO:0000259" key="1">
    <source>
        <dbReference type="PROSITE" id="PS50883"/>
    </source>
</evidence>
<proteinExistence type="predicted"/>
<dbReference type="Proteomes" id="UP000199706">
    <property type="component" value="Unassembled WGS sequence"/>
</dbReference>
<dbReference type="PROSITE" id="PS50883">
    <property type="entry name" value="EAL"/>
    <property type="match status" value="1"/>
</dbReference>
<dbReference type="InterPro" id="IPR001633">
    <property type="entry name" value="EAL_dom"/>
</dbReference>